<protein>
    <submittedName>
        <fullName evidence="2">Uncharacterized protein</fullName>
    </submittedName>
</protein>
<dbReference type="HOGENOM" id="CLU_2961753_0_0_1"/>
<accession>A0A0C9YCP8</accession>
<organism evidence="2 3">
    <name type="scientific">Pisolithus microcarpus 441</name>
    <dbReference type="NCBI Taxonomy" id="765257"/>
    <lineage>
        <taxon>Eukaryota</taxon>
        <taxon>Fungi</taxon>
        <taxon>Dikarya</taxon>
        <taxon>Basidiomycota</taxon>
        <taxon>Agaricomycotina</taxon>
        <taxon>Agaricomycetes</taxon>
        <taxon>Agaricomycetidae</taxon>
        <taxon>Boletales</taxon>
        <taxon>Sclerodermatineae</taxon>
        <taxon>Pisolithaceae</taxon>
        <taxon>Pisolithus</taxon>
    </lineage>
</organism>
<sequence>MAYWNHDGKTMHALAGSQAVARLNEHLSRKEPERNRSSLSVKHHRETTGREPETRKSIV</sequence>
<evidence type="ECO:0000313" key="3">
    <source>
        <dbReference type="Proteomes" id="UP000054018"/>
    </source>
</evidence>
<feature type="region of interest" description="Disordered" evidence="1">
    <location>
        <begin position="16"/>
        <end position="59"/>
    </location>
</feature>
<name>A0A0C9YCP8_9AGAM</name>
<reference evidence="3" key="2">
    <citation type="submission" date="2015-01" db="EMBL/GenBank/DDBJ databases">
        <title>Evolutionary Origins and Diversification of the Mycorrhizal Mutualists.</title>
        <authorList>
            <consortium name="DOE Joint Genome Institute"/>
            <consortium name="Mycorrhizal Genomics Consortium"/>
            <person name="Kohler A."/>
            <person name="Kuo A."/>
            <person name="Nagy L.G."/>
            <person name="Floudas D."/>
            <person name="Copeland A."/>
            <person name="Barry K.W."/>
            <person name="Cichocki N."/>
            <person name="Veneault-Fourrey C."/>
            <person name="LaButti K."/>
            <person name="Lindquist E.A."/>
            <person name="Lipzen A."/>
            <person name="Lundell T."/>
            <person name="Morin E."/>
            <person name="Murat C."/>
            <person name="Riley R."/>
            <person name="Ohm R."/>
            <person name="Sun H."/>
            <person name="Tunlid A."/>
            <person name="Henrissat B."/>
            <person name="Grigoriev I.V."/>
            <person name="Hibbett D.S."/>
            <person name="Martin F."/>
        </authorList>
    </citation>
    <scope>NUCLEOTIDE SEQUENCE [LARGE SCALE GENOMIC DNA]</scope>
    <source>
        <strain evidence="3">441</strain>
    </source>
</reference>
<reference evidence="2 3" key="1">
    <citation type="submission" date="2014-04" db="EMBL/GenBank/DDBJ databases">
        <authorList>
            <consortium name="DOE Joint Genome Institute"/>
            <person name="Kuo A."/>
            <person name="Kohler A."/>
            <person name="Costa M.D."/>
            <person name="Nagy L.G."/>
            <person name="Floudas D."/>
            <person name="Copeland A."/>
            <person name="Barry K.W."/>
            <person name="Cichocki N."/>
            <person name="Veneault-Fourrey C."/>
            <person name="LaButti K."/>
            <person name="Lindquist E.A."/>
            <person name="Lipzen A."/>
            <person name="Lundell T."/>
            <person name="Morin E."/>
            <person name="Murat C."/>
            <person name="Sun H."/>
            <person name="Tunlid A."/>
            <person name="Henrissat B."/>
            <person name="Grigoriev I.V."/>
            <person name="Hibbett D.S."/>
            <person name="Martin F."/>
            <person name="Nordberg H.P."/>
            <person name="Cantor M.N."/>
            <person name="Hua S.X."/>
        </authorList>
    </citation>
    <scope>NUCLEOTIDE SEQUENCE [LARGE SCALE GENOMIC DNA]</scope>
    <source>
        <strain evidence="2 3">441</strain>
    </source>
</reference>
<dbReference type="EMBL" id="KN833738">
    <property type="protein sequence ID" value="KIK22555.1"/>
    <property type="molecule type" value="Genomic_DNA"/>
</dbReference>
<proteinExistence type="predicted"/>
<keyword evidence="3" id="KW-1185">Reference proteome</keyword>
<evidence type="ECO:0000313" key="2">
    <source>
        <dbReference type="EMBL" id="KIK22555.1"/>
    </source>
</evidence>
<gene>
    <name evidence="2" type="ORF">PISMIDRAFT_680145</name>
</gene>
<feature type="compositionally biased region" description="Basic and acidic residues" evidence="1">
    <location>
        <begin position="46"/>
        <end position="59"/>
    </location>
</feature>
<dbReference type="AlphaFoldDB" id="A0A0C9YCP8"/>
<feature type="compositionally biased region" description="Basic and acidic residues" evidence="1">
    <location>
        <begin position="23"/>
        <end position="36"/>
    </location>
</feature>
<dbReference type="Proteomes" id="UP000054018">
    <property type="component" value="Unassembled WGS sequence"/>
</dbReference>
<evidence type="ECO:0000256" key="1">
    <source>
        <dbReference type="SAM" id="MobiDB-lite"/>
    </source>
</evidence>